<organism evidence="1 2">
    <name type="scientific">Pararge aegeria aegeria</name>
    <dbReference type="NCBI Taxonomy" id="348720"/>
    <lineage>
        <taxon>Eukaryota</taxon>
        <taxon>Metazoa</taxon>
        <taxon>Ecdysozoa</taxon>
        <taxon>Arthropoda</taxon>
        <taxon>Hexapoda</taxon>
        <taxon>Insecta</taxon>
        <taxon>Pterygota</taxon>
        <taxon>Neoptera</taxon>
        <taxon>Endopterygota</taxon>
        <taxon>Lepidoptera</taxon>
        <taxon>Glossata</taxon>
        <taxon>Ditrysia</taxon>
        <taxon>Papilionoidea</taxon>
        <taxon>Nymphalidae</taxon>
        <taxon>Satyrinae</taxon>
        <taxon>Satyrini</taxon>
        <taxon>Parargina</taxon>
        <taxon>Pararge</taxon>
    </lineage>
</organism>
<dbReference type="AlphaFoldDB" id="A0A8S4S5A3"/>
<accession>A0A8S4S5A3</accession>
<gene>
    <name evidence="1" type="primary">jg13558</name>
    <name evidence="1" type="ORF">PAEG_LOCUS22482</name>
</gene>
<evidence type="ECO:0000313" key="1">
    <source>
        <dbReference type="EMBL" id="CAH2253052.1"/>
    </source>
</evidence>
<sequence length="77" mass="9052">MERAMLEECLCDKITNEMIYRIIRVTNIAYRVTKLNWQWAGRLAEPRGFQGARVTTPHFKLSVGRGPHEVDRQHRIS</sequence>
<comment type="caution">
    <text evidence="1">The sequence shown here is derived from an EMBL/GenBank/DDBJ whole genome shotgun (WGS) entry which is preliminary data.</text>
</comment>
<protein>
    <submittedName>
        <fullName evidence="1">Jg13558 protein</fullName>
    </submittedName>
</protein>
<dbReference type="EMBL" id="CAKXAJ010026044">
    <property type="protein sequence ID" value="CAH2253052.1"/>
    <property type="molecule type" value="Genomic_DNA"/>
</dbReference>
<keyword evidence="2" id="KW-1185">Reference proteome</keyword>
<dbReference type="Proteomes" id="UP000838756">
    <property type="component" value="Unassembled WGS sequence"/>
</dbReference>
<dbReference type="OrthoDB" id="407509at2759"/>
<name>A0A8S4S5A3_9NEOP</name>
<proteinExistence type="predicted"/>
<reference evidence="1" key="1">
    <citation type="submission" date="2022-03" db="EMBL/GenBank/DDBJ databases">
        <authorList>
            <person name="Lindestad O."/>
        </authorList>
    </citation>
    <scope>NUCLEOTIDE SEQUENCE</scope>
</reference>
<evidence type="ECO:0000313" key="2">
    <source>
        <dbReference type="Proteomes" id="UP000838756"/>
    </source>
</evidence>